<dbReference type="PANTHER" id="PTHR21026:SF2">
    <property type="entry name" value="LARGE RIBOSOMAL SUBUNIT PROTEIN BL32M"/>
    <property type="match status" value="1"/>
</dbReference>
<reference evidence="8 9" key="1">
    <citation type="submission" date="2014-04" db="EMBL/GenBank/DDBJ databases">
        <authorList>
            <consortium name="DOE Joint Genome Institute"/>
            <person name="Kuo A."/>
            <person name="Kohler A."/>
            <person name="Costa M.D."/>
            <person name="Nagy L.G."/>
            <person name="Floudas D."/>
            <person name="Copeland A."/>
            <person name="Barry K.W."/>
            <person name="Cichocki N."/>
            <person name="Veneault-Fourrey C."/>
            <person name="LaButti K."/>
            <person name="Lindquist E.A."/>
            <person name="Lipzen A."/>
            <person name="Lundell T."/>
            <person name="Morin E."/>
            <person name="Murat C."/>
            <person name="Sun H."/>
            <person name="Tunlid A."/>
            <person name="Henrissat B."/>
            <person name="Grigoriev I.V."/>
            <person name="Hibbett D.S."/>
            <person name="Martin F."/>
            <person name="Nordberg H.P."/>
            <person name="Cantor M.N."/>
            <person name="Hua S.X."/>
        </authorList>
    </citation>
    <scope>NUCLEOTIDE SEQUENCE [LARGE SCALE GENOMIC DNA]</scope>
    <source>
        <strain evidence="8 9">Marx 270</strain>
    </source>
</reference>
<evidence type="ECO:0000256" key="1">
    <source>
        <dbReference type="ARBA" id="ARBA00004173"/>
    </source>
</evidence>
<dbReference type="Pfam" id="PF01783">
    <property type="entry name" value="Ribosomal_L32p"/>
    <property type="match status" value="1"/>
</dbReference>
<dbReference type="GO" id="GO:0006412">
    <property type="term" value="P:translation"/>
    <property type="evidence" value="ECO:0007669"/>
    <property type="project" value="InterPro"/>
</dbReference>
<evidence type="ECO:0000256" key="4">
    <source>
        <dbReference type="ARBA" id="ARBA00022980"/>
    </source>
</evidence>
<evidence type="ECO:0000256" key="7">
    <source>
        <dbReference type="ARBA" id="ARBA00039935"/>
    </source>
</evidence>
<organism evidence="8 9">
    <name type="scientific">Pisolithus tinctorius Marx 270</name>
    <dbReference type="NCBI Taxonomy" id="870435"/>
    <lineage>
        <taxon>Eukaryota</taxon>
        <taxon>Fungi</taxon>
        <taxon>Dikarya</taxon>
        <taxon>Basidiomycota</taxon>
        <taxon>Agaricomycotina</taxon>
        <taxon>Agaricomycetes</taxon>
        <taxon>Agaricomycetidae</taxon>
        <taxon>Boletales</taxon>
        <taxon>Sclerodermatineae</taxon>
        <taxon>Pisolithaceae</taxon>
        <taxon>Pisolithus</taxon>
    </lineage>
</organism>
<keyword evidence="5" id="KW-0496">Mitochondrion</keyword>
<dbReference type="GO" id="GO:0003735">
    <property type="term" value="F:structural constituent of ribosome"/>
    <property type="evidence" value="ECO:0007669"/>
    <property type="project" value="InterPro"/>
</dbReference>
<reference evidence="9" key="2">
    <citation type="submission" date="2015-01" db="EMBL/GenBank/DDBJ databases">
        <title>Evolutionary Origins and Diversification of the Mycorrhizal Mutualists.</title>
        <authorList>
            <consortium name="DOE Joint Genome Institute"/>
            <consortium name="Mycorrhizal Genomics Consortium"/>
            <person name="Kohler A."/>
            <person name="Kuo A."/>
            <person name="Nagy L.G."/>
            <person name="Floudas D."/>
            <person name="Copeland A."/>
            <person name="Barry K.W."/>
            <person name="Cichocki N."/>
            <person name="Veneault-Fourrey C."/>
            <person name="LaButti K."/>
            <person name="Lindquist E.A."/>
            <person name="Lipzen A."/>
            <person name="Lundell T."/>
            <person name="Morin E."/>
            <person name="Murat C."/>
            <person name="Riley R."/>
            <person name="Ohm R."/>
            <person name="Sun H."/>
            <person name="Tunlid A."/>
            <person name="Henrissat B."/>
            <person name="Grigoriev I.V."/>
            <person name="Hibbett D.S."/>
            <person name="Martin F."/>
        </authorList>
    </citation>
    <scope>NUCLEOTIDE SEQUENCE [LARGE SCALE GENOMIC DNA]</scope>
    <source>
        <strain evidence="9">Marx 270</strain>
    </source>
</reference>
<evidence type="ECO:0000313" key="8">
    <source>
        <dbReference type="EMBL" id="KIO08234.1"/>
    </source>
</evidence>
<comment type="subcellular location">
    <subcellularLocation>
        <location evidence="1">Mitochondrion</location>
    </subcellularLocation>
</comment>
<protein>
    <recommendedName>
        <fullName evidence="7">Large ribosomal subunit protein bL32m</fullName>
    </recommendedName>
</protein>
<evidence type="ECO:0000313" key="9">
    <source>
        <dbReference type="Proteomes" id="UP000054217"/>
    </source>
</evidence>
<dbReference type="EMBL" id="KN831957">
    <property type="protein sequence ID" value="KIO08234.1"/>
    <property type="molecule type" value="Genomic_DNA"/>
</dbReference>
<dbReference type="InterPro" id="IPR011332">
    <property type="entry name" value="Ribosomal_zn-bd"/>
</dbReference>
<proteinExistence type="inferred from homology"/>
<sequence length="102" mass="11492">MTSIALPRALQSPWRTFSLSLALPTLQSLWELLPPIVLAVPKKKVSHSRKAMRSAHKGLKDKLNIVHCPGCGQPKLAHHACRSCYDSIISQLRRESKKERRS</sequence>
<comment type="similarity">
    <text evidence="2">Belongs to the bacterial ribosomal protein bL32 family.</text>
</comment>
<keyword evidence="4" id="KW-0689">Ribosomal protein</keyword>
<evidence type="ECO:0000256" key="3">
    <source>
        <dbReference type="ARBA" id="ARBA00022946"/>
    </source>
</evidence>
<evidence type="ECO:0000256" key="2">
    <source>
        <dbReference type="ARBA" id="ARBA00008560"/>
    </source>
</evidence>
<dbReference type="NCBIfam" id="TIGR01031">
    <property type="entry name" value="rpmF_bact"/>
    <property type="match status" value="1"/>
</dbReference>
<evidence type="ECO:0000256" key="5">
    <source>
        <dbReference type="ARBA" id="ARBA00023128"/>
    </source>
</evidence>
<dbReference type="InterPro" id="IPR051991">
    <property type="entry name" value="Mitoribosomal_protein_bL32"/>
</dbReference>
<evidence type="ECO:0000256" key="6">
    <source>
        <dbReference type="ARBA" id="ARBA00023274"/>
    </source>
</evidence>
<gene>
    <name evidence="8" type="ORF">M404DRAFT_342825</name>
</gene>
<keyword evidence="3" id="KW-0809">Transit peptide</keyword>
<dbReference type="SUPFAM" id="SSF57829">
    <property type="entry name" value="Zn-binding ribosomal proteins"/>
    <property type="match status" value="1"/>
</dbReference>
<dbReference type="InParanoid" id="A0A0C3PJA8"/>
<dbReference type="OrthoDB" id="2014905at2759"/>
<dbReference type="HAMAP" id="MF_00340">
    <property type="entry name" value="Ribosomal_bL32"/>
    <property type="match status" value="1"/>
</dbReference>
<accession>A0A0C3PJA8</accession>
<name>A0A0C3PJA8_PISTI</name>
<dbReference type="AlphaFoldDB" id="A0A0C3PJA8"/>
<dbReference type="Proteomes" id="UP000054217">
    <property type="component" value="Unassembled WGS sequence"/>
</dbReference>
<dbReference type="PANTHER" id="PTHR21026">
    <property type="entry name" value="39S RIBOSOMAL PROTEIN L32, MITOCHONDRIAL"/>
    <property type="match status" value="1"/>
</dbReference>
<keyword evidence="6" id="KW-0687">Ribonucleoprotein</keyword>
<dbReference type="STRING" id="870435.A0A0C3PJA8"/>
<keyword evidence="9" id="KW-1185">Reference proteome</keyword>
<dbReference type="GO" id="GO:0005762">
    <property type="term" value="C:mitochondrial large ribosomal subunit"/>
    <property type="evidence" value="ECO:0007669"/>
    <property type="project" value="TreeGrafter"/>
</dbReference>
<dbReference type="InterPro" id="IPR002677">
    <property type="entry name" value="Ribosomal_bL32"/>
</dbReference>
<dbReference type="HOGENOM" id="CLU_129084_0_3_1"/>
<dbReference type="FunCoup" id="A0A0C3PJA8">
    <property type="interactions" value="120"/>
</dbReference>